<keyword evidence="3" id="KW-1185">Reference proteome</keyword>
<protein>
    <submittedName>
        <fullName evidence="2">Transcriptional regulator with XRE-family HTH domain</fullName>
    </submittedName>
</protein>
<dbReference type="Pfam" id="PF01381">
    <property type="entry name" value="HTH_3"/>
    <property type="match status" value="1"/>
</dbReference>
<gene>
    <name evidence="2" type="ORF">J2S08_000277</name>
</gene>
<dbReference type="PROSITE" id="PS50943">
    <property type="entry name" value="HTH_CROC1"/>
    <property type="match status" value="1"/>
</dbReference>
<proteinExistence type="predicted"/>
<dbReference type="EMBL" id="JAUSTT010000001">
    <property type="protein sequence ID" value="MDQ0174446.1"/>
    <property type="molecule type" value="Genomic_DNA"/>
</dbReference>
<organism evidence="2 3">
    <name type="scientific">Bacillus chungangensis</name>
    <dbReference type="NCBI Taxonomy" id="587633"/>
    <lineage>
        <taxon>Bacteria</taxon>
        <taxon>Bacillati</taxon>
        <taxon>Bacillota</taxon>
        <taxon>Bacilli</taxon>
        <taxon>Bacillales</taxon>
        <taxon>Bacillaceae</taxon>
        <taxon>Bacillus</taxon>
    </lineage>
</organism>
<evidence type="ECO:0000313" key="2">
    <source>
        <dbReference type="EMBL" id="MDQ0174446.1"/>
    </source>
</evidence>
<dbReference type="SMART" id="SM00530">
    <property type="entry name" value="HTH_XRE"/>
    <property type="match status" value="1"/>
</dbReference>
<sequence>MVVTNADGGKLLRKVREDSGLTQSDMAEILNYDTSVISKLENDKMFIKIDLYMNWLKKLGRKDILALTIMGVPFETIMKECFTKEYKEKLEQIKSQPPSPEAIEKFNKAKKEYGSLWEEIEKLMK</sequence>
<accession>A0ABT9WMG3</accession>
<dbReference type="SUPFAM" id="SSF47413">
    <property type="entry name" value="lambda repressor-like DNA-binding domains"/>
    <property type="match status" value="1"/>
</dbReference>
<reference evidence="2 3" key="1">
    <citation type="submission" date="2023-07" db="EMBL/GenBank/DDBJ databases">
        <title>Genomic Encyclopedia of Type Strains, Phase IV (KMG-IV): sequencing the most valuable type-strain genomes for metagenomic binning, comparative biology and taxonomic classification.</title>
        <authorList>
            <person name="Goeker M."/>
        </authorList>
    </citation>
    <scope>NUCLEOTIDE SEQUENCE [LARGE SCALE GENOMIC DNA]</scope>
    <source>
        <strain evidence="2 3">DSM 23837</strain>
    </source>
</reference>
<feature type="domain" description="HTH cro/C1-type" evidence="1">
    <location>
        <begin position="12"/>
        <end position="51"/>
    </location>
</feature>
<dbReference type="InterPro" id="IPR010982">
    <property type="entry name" value="Lambda_DNA-bd_dom_sf"/>
</dbReference>
<comment type="caution">
    <text evidence="2">The sequence shown here is derived from an EMBL/GenBank/DDBJ whole genome shotgun (WGS) entry which is preliminary data.</text>
</comment>
<name>A0ABT9WMG3_9BACI</name>
<dbReference type="Proteomes" id="UP001223586">
    <property type="component" value="Unassembled WGS sequence"/>
</dbReference>
<dbReference type="Gene3D" id="1.10.260.40">
    <property type="entry name" value="lambda repressor-like DNA-binding domains"/>
    <property type="match status" value="1"/>
</dbReference>
<evidence type="ECO:0000259" key="1">
    <source>
        <dbReference type="PROSITE" id="PS50943"/>
    </source>
</evidence>
<dbReference type="InterPro" id="IPR001387">
    <property type="entry name" value="Cro/C1-type_HTH"/>
</dbReference>
<dbReference type="CDD" id="cd00093">
    <property type="entry name" value="HTH_XRE"/>
    <property type="match status" value="1"/>
</dbReference>
<evidence type="ECO:0000313" key="3">
    <source>
        <dbReference type="Proteomes" id="UP001223586"/>
    </source>
</evidence>